<protein>
    <submittedName>
        <fullName evidence="2">Alpha/beta hydrolase</fullName>
    </submittedName>
</protein>
<keyword evidence="2" id="KW-0378">Hydrolase</keyword>
<dbReference type="EMBL" id="CP022530">
    <property type="protein sequence ID" value="ASP37427.1"/>
    <property type="molecule type" value="Genomic_DNA"/>
</dbReference>
<keyword evidence="3" id="KW-1185">Reference proteome</keyword>
<dbReference type="PRINTS" id="PR00111">
    <property type="entry name" value="ABHYDROLASE"/>
</dbReference>
<dbReference type="GO" id="GO:0047372">
    <property type="term" value="F:monoacylglycerol lipase activity"/>
    <property type="evidence" value="ECO:0007669"/>
    <property type="project" value="TreeGrafter"/>
</dbReference>
<name>A0A222FEA6_9GAMM</name>
<reference evidence="2 3" key="1">
    <citation type="submission" date="2017-07" db="EMBL/GenBank/DDBJ databases">
        <title>Annotated genome sequence of Bacterioplanes sanyensis isolated from Red Sea.</title>
        <authorList>
            <person name="Rehman Z.U."/>
        </authorList>
    </citation>
    <scope>NUCLEOTIDE SEQUENCE [LARGE SCALE GENOMIC DNA]</scope>
    <source>
        <strain evidence="2 3">NV9</strain>
    </source>
</reference>
<dbReference type="GO" id="GO:0016020">
    <property type="term" value="C:membrane"/>
    <property type="evidence" value="ECO:0007669"/>
    <property type="project" value="TreeGrafter"/>
</dbReference>
<dbReference type="GO" id="GO:0046464">
    <property type="term" value="P:acylglycerol catabolic process"/>
    <property type="evidence" value="ECO:0007669"/>
    <property type="project" value="TreeGrafter"/>
</dbReference>
<dbReference type="Pfam" id="PF00561">
    <property type="entry name" value="Abhydrolase_1"/>
    <property type="match status" value="1"/>
</dbReference>
<dbReference type="AlphaFoldDB" id="A0A222FEA6"/>
<dbReference type="Gene3D" id="3.40.50.1820">
    <property type="entry name" value="alpha/beta hydrolase"/>
    <property type="match status" value="1"/>
</dbReference>
<dbReference type="KEGG" id="bsan:CHH28_01465"/>
<organism evidence="2 3">
    <name type="scientific">Bacterioplanes sanyensis</name>
    <dbReference type="NCBI Taxonomy" id="1249553"/>
    <lineage>
        <taxon>Bacteria</taxon>
        <taxon>Pseudomonadati</taxon>
        <taxon>Pseudomonadota</taxon>
        <taxon>Gammaproteobacteria</taxon>
        <taxon>Oceanospirillales</taxon>
        <taxon>Oceanospirillaceae</taxon>
        <taxon>Bacterioplanes</taxon>
    </lineage>
</organism>
<dbReference type="InterPro" id="IPR050266">
    <property type="entry name" value="AB_hydrolase_sf"/>
</dbReference>
<accession>A0A222FEA6</accession>
<dbReference type="SUPFAM" id="SSF53474">
    <property type="entry name" value="alpha/beta-Hydrolases"/>
    <property type="match status" value="1"/>
</dbReference>
<dbReference type="InterPro" id="IPR000073">
    <property type="entry name" value="AB_hydrolase_1"/>
</dbReference>
<evidence type="ECO:0000313" key="2">
    <source>
        <dbReference type="EMBL" id="ASP37427.1"/>
    </source>
</evidence>
<dbReference type="PANTHER" id="PTHR43798:SF5">
    <property type="entry name" value="MONOACYLGLYCEROL LIPASE ABHD6"/>
    <property type="match status" value="1"/>
</dbReference>
<dbReference type="PANTHER" id="PTHR43798">
    <property type="entry name" value="MONOACYLGLYCEROL LIPASE"/>
    <property type="match status" value="1"/>
</dbReference>
<gene>
    <name evidence="2" type="ORF">CHH28_01465</name>
</gene>
<dbReference type="InterPro" id="IPR029058">
    <property type="entry name" value="AB_hydrolase_fold"/>
</dbReference>
<evidence type="ECO:0000259" key="1">
    <source>
        <dbReference type="Pfam" id="PF00561"/>
    </source>
</evidence>
<dbReference type="Proteomes" id="UP000202440">
    <property type="component" value="Chromosome"/>
</dbReference>
<sequence>MSVAMKKVMALFSVLTLAALLGVVQGAYLPLGQWLYEHATDWEASLYGFEQQQVDIGDMQLALYRNHNPGKPVIVMLHGYSADKDVWPRFARHLTDDYQILIPDMAGHGDTEFRMDWDYGMVAQAQRLSRLLTALEIEQAHIIGNSMGGYLTAIFSLYHPQQTLSATMVDPAGLTSPKASDLEKMLAEGRNPFLINNRQEFDEFYAMTMAKPPFLPDMVLEAVAHEYMNRREELAKIFADFNRGIGLQQKLPQLQAPAMLWWGTEDRLLHVSAVETWRQALPDMQVHIWQDIGHMPMVEVPRQAAERYQAFLTALE</sequence>
<proteinExistence type="predicted"/>
<evidence type="ECO:0000313" key="3">
    <source>
        <dbReference type="Proteomes" id="UP000202440"/>
    </source>
</evidence>
<feature type="domain" description="AB hydrolase-1" evidence="1">
    <location>
        <begin position="72"/>
        <end position="299"/>
    </location>
</feature>